<keyword evidence="9" id="KW-1185">Reference proteome</keyword>
<proteinExistence type="predicted"/>
<evidence type="ECO:0000313" key="9">
    <source>
        <dbReference type="Proteomes" id="UP000007755"/>
    </source>
</evidence>
<evidence type="ECO:0000256" key="3">
    <source>
        <dbReference type="ARBA" id="ARBA00022771"/>
    </source>
</evidence>
<dbReference type="AlphaFoldDB" id="F4WYJ5"/>
<feature type="domain" description="C2H2-type" evidence="7">
    <location>
        <begin position="36"/>
        <end position="64"/>
    </location>
</feature>
<gene>
    <name evidence="8" type="ORF">G5I_11048</name>
</gene>
<dbReference type="OrthoDB" id="7518807at2759"/>
<dbReference type="PROSITE" id="PS00028">
    <property type="entry name" value="ZINC_FINGER_C2H2_1"/>
    <property type="match status" value="2"/>
</dbReference>
<evidence type="ECO:0000259" key="7">
    <source>
        <dbReference type="PROSITE" id="PS50157"/>
    </source>
</evidence>
<evidence type="ECO:0000313" key="8">
    <source>
        <dbReference type="EMBL" id="EGI60727.1"/>
    </source>
</evidence>
<dbReference type="PROSITE" id="PS50157">
    <property type="entry name" value="ZINC_FINGER_C2H2_2"/>
    <property type="match status" value="3"/>
</dbReference>
<protein>
    <submittedName>
        <fullName evidence="8">Zinc finger protein 599</fullName>
    </submittedName>
</protein>
<reference evidence="8" key="1">
    <citation type="submission" date="2011-02" db="EMBL/GenBank/DDBJ databases">
        <title>The genome of the leaf-cutting ant Acromyrmex echinatior suggests key adaptations to social evolution and fungus farming.</title>
        <authorList>
            <person name="Nygaard S."/>
            <person name="Zhang G."/>
        </authorList>
    </citation>
    <scope>NUCLEOTIDE SEQUENCE</scope>
</reference>
<accession>F4WYJ5</accession>
<dbReference type="PANTHER" id="PTHR24377">
    <property type="entry name" value="IP01015P-RELATED"/>
    <property type="match status" value="1"/>
</dbReference>
<name>F4WYJ5_ACREC</name>
<evidence type="ECO:0000256" key="6">
    <source>
        <dbReference type="PROSITE-ProRule" id="PRU00042"/>
    </source>
</evidence>
<evidence type="ECO:0000256" key="4">
    <source>
        <dbReference type="ARBA" id="ARBA00022833"/>
    </source>
</evidence>
<keyword evidence="3 6" id="KW-0863">Zinc-finger</keyword>
<dbReference type="SUPFAM" id="SSF57667">
    <property type="entry name" value="beta-beta-alpha zinc fingers"/>
    <property type="match status" value="2"/>
</dbReference>
<dbReference type="InterPro" id="IPR050826">
    <property type="entry name" value="Krueppel_C2H2_ZnFinger"/>
</dbReference>
<dbReference type="Gene3D" id="3.30.160.60">
    <property type="entry name" value="Classic Zinc Finger"/>
    <property type="match status" value="2"/>
</dbReference>
<dbReference type="GO" id="GO:0008270">
    <property type="term" value="F:zinc ion binding"/>
    <property type="evidence" value="ECO:0007669"/>
    <property type="project" value="UniProtKB-KW"/>
</dbReference>
<dbReference type="Pfam" id="PF00096">
    <property type="entry name" value="zf-C2H2"/>
    <property type="match status" value="2"/>
</dbReference>
<dbReference type="InParanoid" id="F4WYJ5"/>
<feature type="domain" description="C2H2-type" evidence="7">
    <location>
        <begin position="93"/>
        <end position="111"/>
    </location>
</feature>
<dbReference type="eggNOG" id="KOG1721">
    <property type="taxonomic scope" value="Eukaryota"/>
</dbReference>
<evidence type="ECO:0000256" key="5">
    <source>
        <dbReference type="ARBA" id="ARBA00023242"/>
    </source>
</evidence>
<keyword evidence="5" id="KW-0539">Nucleus</keyword>
<evidence type="ECO:0000256" key="2">
    <source>
        <dbReference type="ARBA" id="ARBA00022737"/>
    </source>
</evidence>
<feature type="domain" description="C2H2-type" evidence="7">
    <location>
        <begin position="65"/>
        <end position="92"/>
    </location>
</feature>
<keyword evidence="2" id="KW-0677">Repeat</keyword>
<organism evidence="9">
    <name type="scientific">Acromyrmex echinatior</name>
    <name type="common">Panamanian leafcutter ant</name>
    <name type="synonym">Acromyrmex octospinosus echinatior</name>
    <dbReference type="NCBI Taxonomy" id="103372"/>
    <lineage>
        <taxon>Eukaryota</taxon>
        <taxon>Metazoa</taxon>
        <taxon>Ecdysozoa</taxon>
        <taxon>Arthropoda</taxon>
        <taxon>Hexapoda</taxon>
        <taxon>Insecta</taxon>
        <taxon>Pterygota</taxon>
        <taxon>Neoptera</taxon>
        <taxon>Endopterygota</taxon>
        <taxon>Hymenoptera</taxon>
        <taxon>Apocrita</taxon>
        <taxon>Aculeata</taxon>
        <taxon>Formicoidea</taxon>
        <taxon>Formicidae</taxon>
        <taxon>Myrmicinae</taxon>
        <taxon>Acromyrmex</taxon>
    </lineage>
</organism>
<dbReference type="SMART" id="SM00355">
    <property type="entry name" value="ZnF_C2H2"/>
    <property type="match status" value="3"/>
</dbReference>
<sequence length="147" mass="17208">MNRNWVVMFCFMQRKNLISVSFVKKHLHTDHPERKYKCNECPSTFTHQRTFNAHINIIHKSSKSHVCKVCGKGFRTKHHKASHSLVHSNKKFFECSECGKGFKHRNTFINHNNDTSDDTCKTNEEQTVQRIMAILNEAVQQSDETET</sequence>
<keyword evidence="4" id="KW-0862">Zinc</keyword>
<dbReference type="InterPro" id="IPR013087">
    <property type="entry name" value="Znf_C2H2_type"/>
</dbReference>
<evidence type="ECO:0000256" key="1">
    <source>
        <dbReference type="ARBA" id="ARBA00022723"/>
    </source>
</evidence>
<dbReference type="EMBL" id="GL888450">
    <property type="protein sequence ID" value="EGI60727.1"/>
    <property type="molecule type" value="Genomic_DNA"/>
</dbReference>
<keyword evidence="1" id="KW-0479">Metal-binding</keyword>
<dbReference type="InterPro" id="IPR036236">
    <property type="entry name" value="Znf_C2H2_sf"/>
</dbReference>
<dbReference type="Proteomes" id="UP000007755">
    <property type="component" value="Unassembled WGS sequence"/>
</dbReference>